<dbReference type="Proteomes" id="UP000534783">
    <property type="component" value="Unassembled WGS sequence"/>
</dbReference>
<gene>
    <name evidence="4" type="ORF">MNODULE_07270</name>
</gene>
<dbReference type="AlphaFoldDB" id="A0A7X6DNQ4"/>
<organism evidence="4 5">
    <name type="scientific">Candidatus Manganitrophus noduliformans</name>
    <dbReference type="NCBI Taxonomy" id="2606439"/>
    <lineage>
        <taxon>Bacteria</taxon>
        <taxon>Pseudomonadati</taxon>
        <taxon>Nitrospirota</taxon>
        <taxon>Nitrospiria</taxon>
        <taxon>Candidatus Troglogloeales</taxon>
        <taxon>Candidatus Manganitrophaceae</taxon>
        <taxon>Candidatus Manganitrophus</taxon>
    </lineage>
</organism>
<comment type="caution">
    <text evidence="4">The sequence shown here is derived from an EMBL/GenBank/DDBJ whole genome shotgun (WGS) entry which is preliminary data.</text>
</comment>
<dbReference type="InterPro" id="IPR028203">
    <property type="entry name" value="PSII_CF48-like_dom"/>
</dbReference>
<evidence type="ECO:0000313" key="4">
    <source>
        <dbReference type="EMBL" id="NKE70535.1"/>
    </source>
</evidence>
<dbReference type="PANTHER" id="PTHR47199">
    <property type="entry name" value="PHOTOSYSTEM II STABILITY/ASSEMBLY FACTOR HCF136, CHLOROPLASTIC"/>
    <property type="match status" value="1"/>
</dbReference>
<accession>A0A7X6DNQ4</accession>
<dbReference type="PANTHER" id="PTHR47199:SF2">
    <property type="entry name" value="PHOTOSYSTEM II STABILITY_ASSEMBLY FACTOR HCF136, CHLOROPLASTIC"/>
    <property type="match status" value="1"/>
</dbReference>
<proteinExistence type="predicted"/>
<evidence type="ECO:0000313" key="5">
    <source>
        <dbReference type="Proteomes" id="UP000534783"/>
    </source>
</evidence>
<dbReference type="GO" id="GO:0009523">
    <property type="term" value="C:photosystem II"/>
    <property type="evidence" value="ECO:0007669"/>
    <property type="project" value="UniProtKB-KW"/>
</dbReference>
<keyword evidence="5" id="KW-1185">Reference proteome</keyword>
<feature type="domain" description="Photosynthesis system II assembly factor Ycf48/Hcf136-like" evidence="3">
    <location>
        <begin position="155"/>
        <end position="222"/>
    </location>
</feature>
<evidence type="ECO:0000256" key="2">
    <source>
        <dbReference type="ARBA" id="ARBA00023276"/>
    </source>
</evidence>
<evidence type="ECO:0000256" key="1">
    <source>
        <dbReference type="ARBA" id="ARBA00022531"/>
    </source>
</evidence>
<dbReference type="EMBL" id="VTOW01000001">
    <property type="protein sequence ID" value="NKE70535.1"/>
    <property type="molecule type" value="Genomic_DNA"/>
</dbReference>
<dbReference type="SUPFAM" id="SSF110296">
    <property type="entry name" value="Oligoxyloglucan reducing end-specific cellobiohydrolase"/>
    <property type="match status" value="1"/>
</dbReference>
<protein>
    <recommendedName>
        <fullName evidence="3">Photosynthesis system II assembly factor Ycf48/Hcf136-like domain-containing protein</fullName>
    </recommendedName>
</protein>
<reference evidence="4 5" key="1">
    <citation type="journal article" date="2020" name="Nature">
        <title>Bacterial chemolithoautotrophy via manganese oxidation.</title>
        <authorList>
            <person name="Yu H."/>
            <person name="Leadbetter J.R."/>
        </authorList>
    </citation>
    <scope>NUCLEOTIDE SEQUENCE [LARGE SCALE GENOMIC DNA]</scope>
    <source>
        <strain evidence="4 5">Mn-1</strain>
    </source>
</reference>
<sequence length="223" mass="24363">MRRVRFADVSNGWVVGRYGYIFRTTNGGTTWTFIRQNWPLPVPCPPRTAYTPHWFGLDMVSTNEIWISGGMDDGTGCPGWNRVIVHTTDGGATWIYQNELPEFGGLGGSGRYHDLHLIGNLGWAVGEIGAVLRTTDHGATWRQVTNTGAGNISLWGLAFPDPQHIWIVGTGGLILHSADGGTTWVKQDGNTTNRLHRVSFVDAFFGWAAGHLGVITRTTSGGR</sequence>
<dbReference type="GO" id="GO:0015979">
    <property type="term" value="P:photosynthesis"/>
    <property type="evidence" value="ECO:0007669"/>
    <property type="project" value="UniProtKB-KW"/>
</dbReference>
<keyword evidence="1" id="KW-0602">Photosynthesis</keyword>
<dbReference type="InterPro" id="IPR015943">
    <property type="entry name" value="WD40/YVTN_repeat-like_dom_sf"/>
</dbReference>
<dbReference type="Pfam" id="PF14870">
    <property type="entry name" value="PSII_BNR"/>
    <property type="match status" value="1"/>
</dbReference>
<name>A0A7X6DNQ4_9BACT</name>
<evidence type="ECO:0000259" key="3">
    <source>
        <dbReference type="Pfam" id="PF14870"/>
    </source>
</evidence>
<keyword evidence="2" id="KW-0604">Photosystem II</keyword>
<dbReference type="Gene3D" id="2.130.10.10">
    <property type="entry name" value="YVTN repeat-like/Quinoprotein amine dehydrogenase"/>
    <property type="match status" value="1"/>
</dbReference>